<dbReference type="PANTHER" id="PTHR47493">
    <property type="entry name" value="OS08G0520200 PROTEIN"/>
    <property type="match status" value="1"/>
</dbReference>
<dbReference type="InterPro" id="IPR002885">
    <property type="entry name" value="PPR_rpt"/>
</dbReference>
<dbReference type="InterPro" id="IPR011990">
    <property type="entry name" value="TPR-like_helical_dom_sf"/>
</dbReference>
<dbReference type="PANTHER" id="PTHR47493:SF1">
    <property type="entry name" value="OS08G0520200 PROTEIN"/>
    <property type="match status" value="1"/>
</dbReference>
<sequence>MACCSKMFFLSPTPGCMCRSALRQPSTRARIGMCIASLHSSTHGSAGVDSGSGETAALHSDKDLFTAQALEPEEKEAQMSDNLNADNSLFMSLHRLLRDEEDSSSLSEEQPLYSTSNRFLHSSQEGDDAFCREDEDIMRSAADIDRRVEESMIDNDSDGHGEALDESVLHSPGRRAAKKAKVMGLLLQGKHPIEVLNSLAGWGSTEFWTVIDHLAAEKCFGEALQVFAWWRGQENYSPREKHFVTFIKMLGLAKRPDISQLIFDEMKALGLQPGLASYTALLDSYAEAYYFNNAEALARELLEYDYRTYRCMIVAYAKAGLFRRMETMWKEMCRNDWKLDFPVINAILQGYAAHGLVKEMHTSYLQVKDYRVLVSKVTIRAMASLYIRTSKFYQLRLFVKDLGLLRKDLGSLLWNLLLLAFAANFQVKNMQRSCLGMEMAGLTYDLTTCNICLLCYARMKMLWEIHALLLRMRKMGIAPDLVTFGAVVDAYVFGREKFQKMFMELDELGLKAHCPDVRTDPLVFQAFGKGDFQSSSETLMQINPKPYGKSWTYGLLLSFYLKKRGTSRILPDVYETKGSRFVAKKFFFKRKEEHFDS</sequence>
<dbReference type="Gene3D" id="1.25.40.10">
    <property type="entry name" value="Tetratricopeptide repeat domain"/>
    <property type="match status" value="2"/>
</dbReference>
<dbReference type="OrthoDB" id="762539at2759"/>
<evidence type="ECO:0000313" key="4">
    <source>
        <dbReference type="Proteomes" id="UP000886520"/>
    </source>
</evidence>
<dbReference type="Pfam" id="PF01535">
    <property type="entry name" value="PPR"/>
    <property type="match status" value="1"/>
</dbReference>
<gene>
    <name evidence="3" type="ORF">GOP47_0013795</name>
</gene>
<feature type="repeat" description="PPR" evidence="2">
    <location>
        <begin position="445"/>
        <end position="479"/>
    </location>
</feature>
<dbReference type="Proteomes" id="UP000886520">
    <property type="component" value="Chromosome 13"/>
</dbReference>
<organism evidence="3 4">
    <name type="scientific">Adiantum capillus-veneris</name>
    <name type="common">Maidenhair fern</name>
    <dbReference type="NCBI Taxonomy" id="13818"/>
    <lineage>
        <taxon>Eukaryota</taxon>
        <taxon>Viridiplantae</taxon>
        <taxon>Streptophyta</taxon>
        <taxon>Embryophyta</taxon>
        <taxon>Tracheophyta</taxon>
        <taxon>Polypodiopsida</taxon>
        <taxon>Polypodiidae</taxon>
        <taxon>Polypodiales</taxon>
        <taxon>Pteridineae</taxon>
        <taxon>Pteridaceae</taxon>
        <taxon>Vittarioideae</taxon>
        <taxon>Adiantum</taxon>
    </lineage>
</organism>
<accession>A0A9D4ZDQ7</accession>
<reference evidence="3" key="1">
    <citation type="submission" date="2021-01" db="EMBL/GenBank/DDBJ databases">
        <title>Adiantum capillus-veneris genome.</title>
        <authorList>
            <person name="Fang Y."/>
            <person name="Liao Q."/>
        </authorList>
    </citation>
    <scope>NUCLEOTIDE SEQUENCE</scope>
    <source>
        <strain evidence="3">H3</strain>
        <tissue evidence="3">Leaf</tissue>
    </source>
</reference>
<protein>
    <recommendedName>
        <fullName evidence="5">Pentatricopeptide repeat-containing protein</fullName>
    </recommendedName>
</protein>
<evidence type="ECO:0008006" key="5">
    <source>
        <dbReference type="Google" id="ProtNLM"/>
    </source>
</evidence>
<keyword evidence="4" id="KW-1185">Reference proteome</keyword>
<evidence type="ECO:0000256" key="2">
    <source>
        <dbReference type="PROSITE-ProRule" id="PRU00708"/>
    </source>
</evidence>
<dbReference type="PROSITE" id="PS51375">
    <property type="entry name" value="PPR"/>
    <property type="match status" value="2"/>
</dbReference>
<dbReference type="Pfam" id="PF13812">
    <property type="entry name" value="PPR_3"/>
    <property type="match status" value="1"/>
</dbReference>
<proteinExistence type="predicted"/>
<name>A0A9D4ZDQ7_ADICA</name>
<feature type="repeat" description="PPR" evidence="2">
    <location>
        <begin position="305"/>
        <end position="339"/>
    </location>
</feature>
<evidence type="ECO:0000313" key="3">
    <source>
        <dbReference type="EMBL" id="KAI5071544.1"/>
    </source>
</evidence>
<dbReference type="AlphaFoldDB" id="A0A9D4ZDQ7"/>
<comment type="caution">
    <text evidence="3">The sequence shown here is derived from an EMBL/GenBank/DDBJ whole genome shotgun (WGS) entry which is preliminary data.</text>
</comment>
<evidence type="ECO:0000256" key="1">
    <source>
        <dbReference type="ARBA" id="ARBA00022737"/>
    </source>
</evidence>
<dbReference type="NCBIfam" id="TIGR00756">
    <property type="entry name" value="PPR"/>
    <property type="match status" value="1"/>
</dbReference>
<dbReference type="EMBL" id="JABFUD020000013">
    <property type="protein sequence ID" value="KAI5071544.1"/>
    <property type="molecule type" value="Genomic_DNA"/>
</dbReference>
<keyword evidence="1" id="KW-0677">Repeat</keyword>